<organism evidence="7">
    <name type="scientific">Oppiella nova</name>
    <dbReference type="NCBI Taxonomy" id="334625"/>
    <lineage>
        <taxon>Eukaryota</taxon>
        <taxon>Metazoa</taxon>
        <taxon>Ecdysozoa</taxon>
        <taxon>Arthropoda</taxon>
        <taxon>Chelicerata</taxon>
        <taxon>Arachnida</taxon>
        <taxon>Acari</taxon>
        <taxon>Acariformes</taxon>
        <taxon>Sarcoptiformes</taxon>
        <taxon>Oribatida</taxon>
        <taxon>Brachypylina</taxon>
        <taxon>Oppioidea</taxon>
        <taxon>Oppiidae</taxon>
        <taxon>Oppiella</taxon>
    </lineage>
</organism>
<evidence type="ECO:0000256" key="3">
    <source>
        <dbReference type="ARBA" id="ARBA00023015"/>
    </source>
</evidence>
<dbReference type="GO" id="GO:0035267">
    <property type="term" value="C:NuA4 histone acetyltransferase complex"/>
    <property type="evidence" value="ECO:0007669"/>
    <property type="project" value="TreeGrafter"/>
</dbReference>
<dbReference type="GO" id="GO:0005634">
    <property type="term" value="C:nucleus"/>
    <property type="evidence" value="ECO:0007669"/>
    <property type="project" value="UniProtKB-SubCell"/>
</dbReference>
<dbReference type="InterPro" id="IPR008676">
    <property type="entry name" value="MRG"/>
</dbReference>
<reference evidence="7" key="1">
    <citation type="submission" date="2020-11" db="EMBL/GenBank/DDBJ databases">
        <authorList>
            <person name="Tran Van P."/>
        </authorList>
    </citation>
    <scope>NUCLEOTIDE SEQUENCE</scope>
</reference>
<dbReference type="GO" id="GO:0006355">
    <property type="term" value="P:regulation of DNA-templated transcription"/>
    <property type="evidence" value="ECO:0007669"/>
    <property type="project" value="InterPro"/>
</dbReference>
<evidence type="ECO:0000256" key="4">
    <source>
        <dbReference type="ARBA" id="ARBA00023163"/>
    </source>
</evidence>
<evidence type="ECO:0000259" key="6">
    <source>
        <dbReference type="Pfam" id="PF05712"/>
    </source>
</evidence>
<evidence type="ECO:0000256" key="1">
    <source>
        <dbReference type="ARBA" id="ARBA00004123"/>
    </source>
</evidence>
<dbReference type="GO" id="GO:0006325">
    <property type="term" value="P:chromatin organization"/>
    <property type="evidence" value="ECO:0007669"/>
    <property type="project" value="UniProtKB-KW"/>
</dbReference>
<dbReference type="InterPro" id="IPR026541">
    <property type="entry name" value="MRG_dom"/>
</dbReference>
<sequence length="235" mass="26336">MSPNVSIGFDKPKPKPTNALGLATLPAISCETKENSIVLKEIEGQRKKRIKVETTLDSEVIISSRGPDVQIKIPESLKQCLVDDCDLMGLKKLVRLPSKVSVNRIVEDYVKHQLNTRLSPSKESAVREGAEAIKVYFNASIGTQLLYPFEKIQFKDLIKESDDDSKASAIYGGIHLLRLFVKLGSLLSYLNLDEKSSHLILDHIHDFLKYLERNPSLFTANEYESASAEYLKKSS</sequence>
<keyword evidence="5" id="KW-0539">Nucleus</keyword>
<dbReference type="PROSITE" id="PS51640">
    <property type="entry name" value="MRG"/>
    <property type="match status" value="1"/>
</dbReference>
<keyword evidence="3" id="KW-0805">Transcription regulation</keyword>
<feature type="domain" description="MRG" evidence="6">
    <location>
        <begin position="64"/>
        <end position="225"/>
    </location>
</feature>
<dbReference type="Proteomes" id="UP000728032">
    <property type="component" value="Unassembled WGS sequence"/>
</dbReference>
<evidence type="ECO:0000313" key="8">
    <source>
        <dbReference type="Proteomes" id="UP000728032"/>
    </source>
</evidence>
<dbReference type="PANTHER" id="PTHR10880:SF48">
    <property type="entry name" value="MORTALITY FACTOR 4 LIKE 2"/>
    <property type="match status" value="1"/>
</dbReference>
<name>A0A7R9QBT3_9ACAR</name>
<dbReference type="InterPro" id="IPR038217">
    <property type="entry name" value="MRG_C_sf"/>
</dbReference>
<evidence type="ECO:0000256" key="5">
    <source>
        <dbReference type="ARBA" id="ARBA00023242"/>
    </source>
</evidence>
<dbReference type="Pfam" id="PF05712">
    <property type="entry name" value="MRG"/>
    <property type="match status" value="1"/>
</dbReference>
<proteinExistence type="predicted"/>
<keyword evidence="8" id="KW-1185">Reference proteome</keyword>
<evidence type="ECO:0000313" key="7">
    <source>
        <dbReference type="EMBL" id="CAD7640060.1"/>
    </source>
</evidence>
<keyword evidence="2" id="KW-0156">Chromatin regulator</keyword>
<keyword evidence="4" id="KW-0804">Transcription</keyword>
<dbReference type="AlphaFoldDB" id="A0A7R9QBT3"/>
<dbReference type="Gene3D" id="1.10.274.30">
    <property type="entry name" value="MRG domain"/>
    <property type="match status" value="1"/>
</dbReference>
<protein>
    <recommendedName>
        <fullName evidence="6">MRG domain-containing protein</fullName>
    </recommendedName>
</protein>
<comment type="subcellular location">
    <subcellularLocation>
        <location evidence="1">Nucleus</location>
    </subcellularLocation>
</comment>
<gene>
    <name evidence="7" type="ORF">ONB1V03_LOCUS2367</name>
</gene>
<accession>A0A7R9QBT3</accession>
<dbReference type="PANTHER" id="PTHR10880">
    <property type="entry name" value="MORTALITY FACTOR 4-LIKE PROTEIN"/>
    <property type="match status" value="1"/>
</dbReference>
<dbReference type="EMBL" id="CAJPVJ010000532">
    <property type="protein sequence ID" value="CAG2162777.1"/>
    <property type="molecule type" value="Genomic_DNA"/>
</dbReference>
<evidence type="ECO:0000256" key="2">
    <source>
        <dbReference type="ARBA" id="ARBA00022853"/>
    </source>
</evidence>
<dbReference type="OrthoDB" id="124855at2759"/>
<dbReference type="EMBL" id="OC915357">
    <property type="protein sequence ID" value="CAD7640060.1"/>
    <property type="molecule type" value="Genomic_DNA"/>
</dbReference>